<evidence type="ECO:0000313" key="3">
    <source>
        <dbReference type="EMBL" id="ACV33473.1"/>
    </source>
</evidence>
<dbReference type="PANTHER" id="PTHR43245">
    <property type="entry name" value="BIFUNCTIONAL POLYMYXIN RESISTANCE PROTEIN ARNA"/>
    <property type="match status" value="1"/>
</dbReference>
<dbReference type="Gene3D" id="2.60.120.10">
    <property type="entry name" value="Jelly Rolls"/>
    <property type="match status" value="1"/>
</dbReference>
<dbReference type="NCBIfam" id="NF047837">
    <property type="entry name" value="UDPAcbARedWbcJ"/>
    <property type="match status" value="1"/>
</dbReference>
<gene>
    <name evidence="3" type="ordered locus">CAP2UW1_0113</name>
</gene>
<reference evidence="3" key="1">
    <citation type="submission" date="2009-08" db="EMBL/GenBank/DDBJ databases">
        <authorList>
            <consortium name="US DOE Joint Genome Institute"/>
            <person name="Lucas S."/>
            <person name="Copeland A."/>
            <person name="Lapidus A."/>
            <person name="Glavina del Rio T."/>
            <person name="Dalin E."/>
            <person name="Tice H."/>
            <person name="Bruce D."/>
            <person name="Barry K."/>
            <person name="Pitluck S."/>
            <person name="Lowry S."/>
            <person name="Larimer F."/>
            <person name="Land M."/>
            <person name="Hauser L."/>
            <person name="Kyrpides N."/>
            <person name="Ivanova N."/>
            <person name="McMahon K.D."/>
            <person name="Hugenholtz P."/>
        </authorList>
    </citation>
    <scope>NUCLEOTIDE SEQUENCE</scope>
    <source>
        <strain evidence="3">UW-1</strain>
    </source>
</reference>
<dbReference type="Pfam" id="PF01370">
    <property type="entry name" value="Epimerase"/>
    <property type="match status" value="1"/>
</dbReference>
<feature type="domain" description="Capsular polysaccharide assembling protein CapF C-terminal" evidence="2">
    <location>
        <begin position="257"/>
        <end position="366"/>
    </location>
</feature>
<dbReference type="CDD" id="cd07007">
    <property type="entry name" value="cupin_CapF-like_C"/>
    <property type="match status" value="1"/>
</dbReference>
<dbReference type="SUPFAM" id="SSF51182">
    <property type="entry name" value="RmlC-like cupins"/>
    <property type="match status" value="1"/>
</dbReference>
<dbReference type="InterPro" id="IPR029303">
    <property type="entry name" value="CapF_C"/>
</dbReference>
<dbReference type="eggNOG" id="COG0451">
    <property type="taxonomic scope" value="Bacteria"/>
</dbReference>
<dbReference type="EMBL" id="CP001715">
    <property type="protein sequence ID" value="ACV33473.1"/>
    <property type="molecule type" value="Genomic_DNA"/>
</dbReference>
<protein>
    <submittedName>
        <fullName evidence="3">NAD-dependent epimerase/dehydratase</fullName>
    </submittedName>
</protein>
<dbReference type="eggNOG" id="COG1898">
    <property type="taxonomic scope" value="Bacteria"/>
</dbReference>
<dbReference type="STRING" id="522306.CAP2UW1_0113"/>
<dbReference type="InterPro" id="IPR036291">
    <property type="entry name" value="NAD(P)-bd_dom_sf"/>
</dbReference>
<dbReference type="PANTHER" id="PTHR43245:SF55">
    <property type="entry name" value="NAD(P)-BINDING DOMAIN-CONTAINING PROTEIN"/>
    <property type="match status" value="1"/>
</dbReference>
<dbReference type="HOGENOM" id="CLU_063221_0_0_4"/>
<dbReference type="InterPro" id="IPR014710">
    <property type="entry name" value="RmlC-like_jellyroll"/>
</dbReference>
<proteinExistence type="predicted"/>
<dbReference type="SUPFAM" id="SSF51735">
    <property type="entry name" value="NAD(P)-binding Rossmann-fold domains"/>
    <property type="match status" value="1"/>
</dbReference>
<evidence type="ECO:0000259" key="1">
    <source>
        <dbReference type="Pfam" id="PF01370"/>
    </source>
</evidence>
<evidence type="ECO:0000259" key="2">
    <source>
        <dbReference type="Pfam" id="PF14667"/>
    </source>
</evidence>
<reference evidence="3" key="2">
    <citation type="submission" date="2009-09" db="EMBL/GenBank/DDBJ databases">
        <title>Complete sequence of chromosome of Candidatus Accumulibacter phosphatis clade IIA str. UW-1.</title>
        <authorList>
            <consortium name="US DOE Joint Genome Institute"/>
            <person name="Martin H.G."/>
            <person name="Ivanova N."/>
            <person name="Kunin V."/>
            <person name="Warnecke F."/>
            <person name="Barry K."/>
            <person name="He S."/>
            <person name="Salamov A."/>
            <person name="Szeto E."/>
            <person name="Dalin E."/>
            <person name="Pangilinan J.L."/>
            <person name="Lapidus A."/>
            <person name="Lowry S."/>
            <person name="Kyrpides N.C."/>
            <person name="McMahon K.D."/>
            <person name="Hugenholtz P."/>
        </authorList>
    </citation>
    <scope>NUCLEOTIDE SEQUENCE [LARGE SCALE GENOMIC DNA]</scope>
    <source>
        <strain evidence="3">UW-1</strain>
    </source>
</reference>
<name>C7RIY7_ACCRE</name>
<feature type="domain" description="NAD-dependent epimerase/dehydratase" evidence="1">
    <location>
        <begin position="5"/>
        <end position="190"/>
    </location>
</feature>
<sequence>MTMRVLVTGSKGFVGTNLTVRLGELACYEAIGFAREDSLDDLAERVGRADAVVHLAGVNRPKDIKEFAEGNANLTAELCDLIAATGRRIPLIISSSVQADLDNPYGESKRGAEVAGETLAERTGNPVSIYRLPGVFGKWCRPNYNSVVATFCHNIANDLPIQISDTAFALSLVYVDDVVGEFIRALDAMPAGLSRGEVSTVYGITLGDLAAQIEAFKNCRESLVSERVGAGLVRALYATYVSYLPPAKFAYDLPKYGDERGVFVEMLKTQDSGQFSFFTAHPGITRGGHYHHTKTEKFLVIKGSARFGFRHIVTNEPYEVFTSGDRPQVVETVPGWTHDITNIGGEEMVVMLWANEIFDRAQPDTIACKV</sequence>
<accession>C7RIY7</accession>
<dbReference type="AlphaFoldDB" id="C7RIY7"/>
<dbReference type="InterPro" id="IPR001509">
    <property type="entry name" value="Epimerase_deHydtase"/>
</dbReference>
<organism evidence="3">
    <name type="scientific">Accumulibacter regalis</name>
    <dbReference type="NCBI Taxonomy" id="522306"/>
    <lineage>
        <taxon>Bacteria</taxon>
        <taxon>Pseudomonadati</taxon>
        <taxon>Pseudomonadota</taxon>
        <taxon>Betaproteobacteria</taxon>
        <taxon>Candidatus Accumulibacter</taxon>
    </lineage>
</organism>
<dbReference type="Pfam" id="PF14667">
    <property type="entry name" value="Polysacc_synt_C"/>
    <property type="match status" value="1"/>
</dbReference>
<dbReference type="InterPro" id="IPR050177">
    <property type="entry name" value="Lipid_A_modif_metabolic_enz"/>
</dbReference>
<dbReference type="InterPro" id="IPR011051">
    <property type="entry name" value="RmlC_Cupin_sf"/>
</dbReference>
<dbReference type="Gene3D" id="3.40.50.720">
    <property type="entry name" value="NAD(P)-binding Rossmann-like Domain"/>
    <property type="match status" value="1"/>
</dbReference>
<dbReference type="KEGG" id="app:CAP2UW1_0113"/>